<gene>
    <name evidence="1" type="ORF">NCTC9185_05409</name>
</gene>
<dbReference type="AlphaFoldDB" id="A0A4U9DBR4"/>
<dbReference type="EMBL" id="CABDVU010000001">
    <property type="protein sequence ID" value="VTN13375.1"/>
    <property type="molecule type" value="Genomic_DNA"/>
</dbReference>
<organism evidence="1 2">
    <name type="scientific">Raoultella terrigena</name>
    <name type="common">Klebsiella terrigena</name>
    <dbReference type="NCBI Taxonomy" id="577"/>
    <lineage>
        <taxon>Bacteria</taxon>
        <taxon>Pseudomonadati</taxon>
        <taxon>Pseudomonadota</taxon>
        <taxon>Gammaproteobacteria</taxon>
        <taxon>Enterobacterales</taxon>
        <taxon>Enterobacteriaceae</taxon>
        <taxon>Klebsiella/Raoultella group</taxon>
        <taxon>Raoultella</taxon>
    </lineage>
</organism>
<proteinExistence type="predicted"/>
<dbReference type="Proteomes" id="UP000339249">
    <property type="component" value="Unassembled WGS sequence"/>
</dbReference>
<sequence>MKYRITPWLAAALMLFSMQTLAASLSDIQVL</sequence>
<accession>A0A4U9DBR4</accession>
<evidence type="ECO:0000313" key="2">
    <source>
        <dbReference type="Proteomes" id="UP000339249"/>
    </source>
</evidence>
<name>A0A4U9DBR4_RAOTE</name>
<reference evidence="1 2" key="1">
    <citation type="submission" date="2019-04" db="EMBL/GenBank/DDBJ databases">
        <authorList>
            <consortium name="Pathogen Informatics"/>
        </authorList>
    </citation>
    <scope>NUCLEOTIDE SEQUENCE [LARGE SCALE GENOMIC DNA]</scope>
    <source>
        <strain evidence="1 2">NCTC9185</strain>
    </source>
</reference>
<evidence type="ECO:0000313" key="1">
    <source>
        <dbReference type="EMBL" id="VTN13375.1"/>
    </source>
</evidence>
<protein>
    <submittedName>
        <fullName evidence="1">Uncharacterized protein</fullName>
    </submittedName>
</protein>